<dbReference type="KEGG" id="ppsu:NO713_05732"/>
<name>A0A9W4CUC6_9CYAN</name>
<dbReference type="Proteomes" id="UP001153719">
    <property type="component" value="Plasmid p1"/>
</dbReference>
<keyword evidence="2" id="KW-1185">Reference proteome</keyword>
<dbReference type="RefSeq" id="WP_254175273.1">
    <property type="nucleotide sequence ID" value="NZ_LR882968.1"/>
</dbReference>
<sequence length="99" mass="11251">MPDRISIDIEGYRGELEKLAADDERTLNQMIRIMIKEGIERRVPKSDIPASEFLRRLEEKNLPQNGELVVAAHEIGVSVELLKALCDCVRNHDGVKARK</sequence>
<proteinExistence type="predicted"/>
<dbReference type="AlphaFoldDB" id="A0A9W4CUC6"/>
<accession>A0A9W4CUC6</accession>
<evidence type="ECO:0000313" key="2">
    <source>
        <dbReference type="Proteomes" id="UP001153719"/>
    </source>
</evidence>
<dbReference type="EMBL" id="LR882968">
    <property type="protein sequence ID" value="CAD5988545.1"/>
    <property type="molecule type" value="Genomic_DNA"/>
</dbReference>
<geneLocation type="plasmid" evidence="1 2">
    <name>p1</name>
</geneLocation>
<protein>
    <submittedName>
        <fullName evidence="1">Uncharacterized protein</fullName>
    </submittedName>
</protein>
<evidence type="ECO:0000313" key="1">
    <source>
        <dbReference type="EMBL" id="CAD5988545.1"/>
    </source>
</evidence>
<reference evidence="1" key="1">
    <citation type="submission" date="2020-09" db="EMBL/GenBank/DDBJ databases">
        <authorList>
            <person name="Blom J."/>
        </authorList>
    </citation>
    <scope>NUCLEOTIDE SEQUENCE</scope>
    <source>
        <strain evidence="1">No.713</strain>
        <plasmid evidence="1">p1</plasmid>
    </source>
</reference>
<keyword evidence="1" id="KW-0614">Plasmid</keyword>
<gene>
    <name evidence="1" type="ORF">NO713_05732</name>
</gene>
<organism evidence="1 2">
    <name type="scientific">Planktothrix pseudagardhii</name>
    <dbReference type="NCBI Taxonomy" id="132604"/>
    <lineage>
        <taxon>Bacteria</taxon>
        <taxon>Bacillati</taxon>
        <taxon>Cyanobacteriota</taxon>
        <taxon>Cyanophyceae</taxon>
        <taxon>Oscillatoriophycideae</taxon>
        <taxon>Oscillatoriales</taxon>
        <taxon>Microcoleaceae</taxon>
        <taxon>Planktothrix</taxon>
    </lineage>
</organism>